<evidence type="ECO:0000313" key="2">
    <source>
        <dbReference type="Proteomes" id="UP000829196"/>
    </source>
</evidence>
<comment type="caution">
    <text evidence="1">The sequence shown here is derived from an EMBL/GenBank/DDBJ whole genome shotgun (WGS) entry which is preliminary data.</text>
</comment>
<dbReference type="AlphaFoldDB" id="A0A8T3BNV7"/>
<protein>
    <submittedName>
        <fullName evidence="1">Uncharacterized protein</fullName>
    </submittedName>
</protein>
<evidence type="ECO:0000313" key="1">
    <source>
        <dbReference type="EMBL" id="KAI0516065.1"/>
    </source>
</evidence>
<organism evidence="1 2">
    <name type="scientific">Dendrobium nobile</name>
    <name type="common">Orchid</name>
    <dbReference type="NCBI Taxonomy" id="94219"/>
    <lineage>
        <taxon>Eukaryota</taxon>
        <taxon>Viridiplantae</taxon>
        <taxon>Streptophyta</taxon>
        <taxon>Embryophyta</taxon>
        <taxon>Tracheophyta</taxon>
        <taxon>Spermatophyta</taxon>
        <taxon>Magnoliopsida</taxon>
        <taxon>Liliopsida</taxon>
        <taxon>Asparagales</taxon>
        <taxon>Orchidaceae</taxon>
        <taxon>Epidendroideae</taxon>
        <taxon>Malaxideae</taxon>
        <taxon>Dendrobiinae</taxon>
        <taxon>Dendrobium</taxon>
    </lineage>
</organism>
<gene>
    <name evidence="1" type="ORF">KFK09_008737</name>
</gene>
<proteinExistence type="predicted"/>
<sequence>MVGGSPVRSIRRECALEVWGIALNNEDVAALCNNIANEYKTATVVILGANFVTTYEVADDVDADNKEFKPNYQQQVNNSISNISKISSESTSEEFVQAFQQLGQNKSPKMDEILIGLKQRVGFDKVPIHPKLKQDQLELIYHHSGRSIRSMAFEASIQVEQEDAMLLKKECDNCLLF</sequence>
<dbReference type="Proteomes" id="UP000829196">
    <property type="component" value="Unassembled WGS sequence"/>
</dbReference>
<accession>A0A8T3BNV7</accession>
<reference evidence="1" key="1">
    <citation type="journal article" date="2022" name="Front. Genet.">
        <title>Chromosome-Scale Assembly of the Dendrobium nobile Genome Provides Insights Into the Molecular Mechanism of the Biosynthesis of the Medicinal Active Ingredient of Dendrobium.</title>
        <authorList>
            <person name="Xu Q."/>
            <person name="Niu S.-C."/>
            <person name="Li K.-L."/>
            <person name="Zheng P.-J."/>
            <person name="Zhang X.-J."/>
            <person name="Jia Y."/>
            <person name="Liu Y."/>
            <person name="Niu Y.-X."/>
            <person name="Yu L.-H."/>
            <person name="Chen D.-F."/>
            <person name="Zhang G.-Q."/>
        </authorList>
    </citation>
    <scope>NUCLEOTIDE SEQUENCE</scope>
    <source>
        <tissue evidence="1">Leaf</tissue>
    </source>
</reference>
<dbReference type="EMBL" id="JAGYWB010000007">
    <property type="protein sequence ID" value="KAI0516065.1"/>
    <property type="molecule type" value="Genomic_DNA"/>
</dbReference>
<keyword evidence="2" id="KW-1185">Reference proteome</keyword>
<name>A0A8T3BNV7_DENNO</name>